<dbReference type="InterPro" id="IPR009459">
    <property type="entry name" value="MucBP_dom"/>
</dbReference>
<evidence type="ECO:0000256" key="3">
    <source>
        <dbReference type="SAM" id="Phobius"/>
    </source>
</evidence>
<accession>A0A9D2PNK1</accession>
<keyword evidence="3" id="KW-0812">Transmembrane</keyword>
<reference evidence="6" key="2">
    <citation type="submission" date="2021-04" db="EMBL/GenBank/DDBJ databases">
        <authorList>
            <person name="Gilroy R."/>
        </authorList>
    </citation>
    <scope>NUCLEOTIDE SEQUENCE</scope>
    <source>
        <strain evidence="6">ChiBcec2-3848</strain>
    </source>
</reference>
<keyword evidence="4" id="KW-0732">Signal</keyword>
<reference evidence="6" key="1">
    <citation type="journal article" date="2021" name="PeerJ">
        <title>Extensive microbial diversity within the chicken gut microbiome revealed by metagenomics and culture.</title>
        <authorList>
            <person name="Gilroy R."/>
            <person name="Ravi A."/>
            <person name="Getino M."/>
            <person name="Pursley I."/>
            <person name="Horton D.L."/>
            <person name="Alikhan N.F."/>
            <person name="Baker D."/>
            <person name="Gharbi K."/>
            <person name="Hall N."/>
            <person name="Watson M."/>
            <person name="Adriaenssens E.M."/>
            <person name="Foster-Nyarko E."/>
            <person name="Jarju S."/>
            <person name="Secka A."/>
            <person name="Antonio M."/>
            <person name="Oren A."/>
            <person name="Chaudhuri R.R."/>
            <person name="La Ragione R."/>
            <person name="Hildebrand F."/>
            <person name="Pallen M.J."/>
        </authorList>
    </citation>
    <scope>NUCLEOTIDE SEQUENCE</scope>
    <source>
        <strain evidence="6">ChiBcec2-3848</strain>
    </source>
</reference>
<feature type="transmembrane region" description="Helical" evidence="3">
    <location>
        <begin position="373"/>
        <end position="395"/>
    </location>
</feature>
<feature type="region of interest" description="Disordered" evidence="2">
    <location>
        <begin position="240"/>
        <end position="370"/>
    </location>
</feature>
<proteinExistence type="predicted"/>
<comment type="caution">
    <text evidence="6">The sequence shown here is derived from an EMBL/GenBank/DDBJ whole genome shotgun (WGS) entry which is preliminary data.</text>
</comment>
<evidence type="ECO:0000256" key="2">
    <source>
        <dbReference type="SAM" id="MobiDB-lite"/>
    </source>
</evidence>
<feature type="compositionally biased region" description="Low complexity" evidence="2">
    <location>
        <begin position="240"/>
        <end position="266"/>
    </location>
</feature>
<gene>
    <name evidence="6" type="ORF">H9753_12330</name>
</gene>
<keyword evidence="1" id="KW-0677">Repeat</keyword>
<sequence length="399" mass="40255">MRKNKFIPVSKRAAAGFAFAVLLAAAPLETYAAQQTYTVTYSPGKIGEFTDSLKAACEAAGGTVSGKTGSIKVPVAAGESCPVVPDVGDVQIKEEYQGKYVIDAEAMNTVRGEISGQEGSVTQSDSYVVDYEALVNGVTYKIEFVDEESGEELASPIIVQGNLDQVVPYTAKIIEGYTVTGESVQSMTLSAGDNTMTFTYSRNEEAVPPQTQIVETPGDTITQTVTVPGENTTVTEYQGAAAGTTTGTAGTGTAAGTTGTGTATGTAGTGAGTTAGTGTPAAGAGTGTDTGAADTTAAGTAGTGTADGTAAGGNEVLPGEEVPQGNLNLDENQNDADTAETQEQEGASEIEDEEVPLAQTDLEEEDSQGGTSAVPFVIAGVVVVAAGAGGALYYLKRKR</sequence>
<feature type="chain" id="PRO_5038822285" evidence="4">
    <location>
        <begin position="33"/>
        <end position="399"/>
    </location>
</feature>
<feature type="signal peptide" evidence="4">
    <location>
        <begin position="1"/>
        <end position="32"/>
    </location>
</feature>
<evidence type="ECO:0000259" key="5">
    <source>
        <dbReference type="Pfam" id="PF06458"/>
    </source>
</evidence>
<dbReference type="AlphaFoldDB" id="A0A9D2PNK1"/>
<keyword evidence="3" id="KW-1133">Transmembrane helix</keyword>
<dbReference type="EMBL" id="DWVZ01000164">
    <property type="protein sequence ID" value="HJC64383.1"/>
    <property type="molecule type" value="Genomic_DNA"/>
</dbReference>
<evidence type="ECO:0000256" key="1">
    <source>
        <dbReference type="ARBA" id="ARBA00022737"/>
    </source>
</evidence>
<evidence type="ECO:0000256" key="4">
    <source>
        <dbReference type="SAM" id="SignalP"/>
    </source>
</evidence>
<name>A0A9D2PNK1_9FIRM</name>
<dbReference type="Proteomes" id="UP000823886">
    <property type="component" value="Unassembled WGS sequence"/>
</dbReference>
<keyword evidence="3" id="KW-0472">Membrane</keyword>
<feature type="compositionally biased region" description="Acidic residues" evidence="2">
    <location>
        <begin position="332"/>
        <end position="367"/>
    </location>
</feature>
<dbReference type="Gene3D" id="3.10.20.320">
    <property type="entry name" value="Putative peptidoglycan bound protein (lpxtg motif)"/>
    <property type="match status" value="1"/>
</dbReference>
<feature type="compositionally biased region" description="Low complexity" evidence="2">
    <location>
        <begin position="276"/>
        <end position="313"/>
    </location>
</feature>
<organism evidence="6 7">
    <name type="scientific">Candidatus Blautia merdavium</name>
    <dbReference type="NCBI Taxonomy" id="2838494"/>
    <lineage>
        <taxon>Bacteria</taxon>
        <taxon>Bacillati</taxon>
        <taxon>Bacillota</taxon>
        <taxon>Clostridia</taxon>
        <taxon>Lachnospirales</taxon>
        <taxon>Lachnospiraceae</taxon>
        <taxon>Blautia</taxon>
    </lineage>
</organism>
<protein>
    <submittedName>
        <fullName evidence="6">MucBP domain-containing protein</fullName>
    </submittedName>
</protein>
<feature type="domain" description="MucBP" evidence="5">
    <location>
        <begin position="142"/>
        <end position="200"/>
    </location>
</feature>
<dbReference type="Pfam" id="PF06458">
    <property type="entry name" value="MucBP"/>
    <property type="match status" value="1"/>
</dbReference>
<evidence type="ECO:0000313" key="7">
    <source>
        <dbReference type="Proteomes" id="UP000823886"/>
    </source>
</evidence>
<evidence type="ECO:0000313" key="6">
    <source>
        <dbReference type="EMBL" id="HJC64383.1"/>
    </source>
</evidence>